<evidence type="ECO:0000256" key="2">
    <source>
        <dbReference type="ARBA" id="ARBA00022729"/>
    </source>
</evidence>
<accession>L7VUD7</accession>
<dbReference type="PANTHER" id="PTHR34216:SF3">
    <property type="entry name" value="POLY-BETA-1,6-N-ACETYL-D-GLUCOSAMINE N-DEACETYLASE"/>
    <property type="match status" value="1"/>
</dbReference>
<dbReference type="AlphaFoldDB" id="L7VUD7"/>
<dbReference type="GO" id="GO:0016810">
    <property type="term" value="F:hydrolase activity, acting on carbon-nitrogen (but not peptide) bonds"/>
    <property type="evidence" value="ECO:0007669"/>
    <property type="project" value="InterPro"/>
</dbReference>
<protein>
    <submittedName>
        <fullName evidence="5">Polysaccharide deacetylase</fullName>
    </submittedName>
</protein>
<feature type="region of interest" description="Disordered" evidence="3">
    <location>
        <begin position="263"/>
        <end position="283"/>
    </location>
</feature>
<reference evidence="5" key="1">
    <citation type="submission" date="2012-09" db="EMBL/GenBank/DDBJ databases">
        <title>Metagenomic Characterization of a Microbial Community in Wastewater Detects High Levels of Antibiotic Resistance.</title>
        <authorList>
            <person name="Abrams M."/>
            <person name="Caldwell A."/>
            <person name="Vandaei E."/>
            <person name="Lee W."/>
            <person name="Perrott J."/>
            <person name="Khan S.Y."/>
            <person name="Ta J."/>
            <person name="Romero D."/>
            <person name="Nguyen V."/>
            <person name="Pourmand N."/>
            <person name="Ouverney C.C."/>
        </authorList>
    </citation>
    <scope>NUCLEOTIDE SEQUENCE</scope>
</reference>
<dbReference type="InterPro" id="IPR051398">
    <property type="entry name" value="Polysacch_Deacetylase"/>
</dbReference>
<dbReference type="SUPFAM" id="SSF88713">
    <property type="entry name" value="Glycoside hydrolase/deacetylase"/>
    <property type="match status" value="1"/>
</dbReference>
<sequence>MRQLIPILLYHSIAETVAPDYRRWAVTPTAFAAQLAYLRQEGYHALTVTQLAHGLTMSPATLPTKPVVITFDDGLADFYTGALPLLQDYGFPATLYITTGYVEGKSRWLAAVGEGERAMMSWAQIAELPADAIECGAHTHSHPQLDTLPRRQAHYEVNHSKQLLEEKLGRRVTSFAYPHGYHDKAVQQMVQAAGFTAACGVKDAISRPDDDRFGLARLIVAGDTTLPQFANLLAGRGVALAPRYERPATTVWRLVRQWQAHRRQRNEQLPMQPKGATLSPILW</sequence>
<evidence type="ECO:0000259" key="4">
    <source>
        <dbReference type="PROSITE" id="PS51677"/>
    </source>
</evidence>
<dbReference type="PROSITE" id="PS51677">
    <property type="entry name" value="NODB"/>
    <property type="match status" value="1"/>
</dbReference>
<dbReference type="GO" id="GO:0005975">
    <property type="term" value="P:carbohydrate metabolic process"/>
    <property type="evidence" value="ECO:0007669"/>
    <property type="project" value="InterPro"/>
</dbReference>
<dbReference type="Gene3D" id="3.20.20.370">
    <property type="entry name" value="Glycoside hydrolase/deacetylase"/>
    <property type="match status" value="1"/>
</dbReference>
<evidence type="ECO:0000313" key="5">
    <source>
        <dbReference type="EMBL" id="AGC72827.1"/>
    </source>
</evidence>
<evidence type="ECO:0000256" key="3">
    <source>
        <dbReference type="SAM" id="MobiDB-lite"/>
    </source>
</evidence>
<dbReference type="InterPro" id="IPR011330">
    <property type="entry name" value="Glyco_hydro/deAcase_b/a-brl"/>
</dbReference>
<name>L7VUD7_9BACT</name>
<dbReference type="InterPro" id="IPR002509">
    <property type="entry name" value="NODB_dom"/>
</dbReference>
<evidence type="ECO:0000256" key="1">
    <source>
        <dbReference type="ARBA" id="ARBA00004613"/>
    </source>
</evidence>
<keyword evidence="2" id="KW-0732">Signal</keyword>
<dbReference type="GO" id="GO:0005576">
    <property type="term" value="C:extracellular region"/>
    <property type="evidence" value="ECO:0007669"/>
    <property type="project" value="UniProtKB-SubCell"/>
</dbReference>
<dbReference type="Pfam" id="PF01522">
    <property type="entry name" value="Polysacc_deac_1"/>
    <property type="match status" value="1"/>
</dbReference>
<proteinExistence type="predicted"/>
<dbReference type="PANTHER" id="PTHR34216">
    <property type="match status" value="1"/>
</dbReference>
<comment type="subcellular location">
    <subcellularLocation>
        <location evidence="1">Secreted</location>
    </subcellularLocation>
</comment>
<dbReference type="EMBL" id="JX649913">
    <property type="protein sequence ID" value="AGC72827.1"/>
    <property type="molecule type" value="Genomic_DNA"/>
</dbReference>
<dbReference type="CDD" id="cd10918">
    <property type="entry name" value="CE4_NodB_like_5s_6s"/>
    <property type="match status" value="1"/>
</dbReference>
<feature type="domain" description="NodB homology" evidence="4">
    <location>
        <begin position="65"/>
        <end position="283"/>
    </location>
</feature>
<organism evidence="5">
    <name type="scientific">uncultured bacterium A1Q1_fos_1246</name>
    <dbReference type="NCBI Taxonomy" id="1256545"/>
    <lineage>
        <taxon>Bacteria</taxon>
        <taxon>environmental samples</taxon>
    </lineage>
</organism>